<keyword evidence="1" id="KW-0812">Transmembrane</keyword>
<protein>
    <submittedName>
        <fullName evidence="2">Uncharacterized protein</fullName>
    </submittedName>
</protein>
<name>A0ABU3ADR5_9FLAO</name>
<organism evidence="2 3">
    <name type="scientific">Croceitalea rosinachiae</name>
    <dbReference type="NCBI Taxonomy" id="3075596"/>
    <lineage>
        <taxon>Bacteria</taxon>
        <taxon>Pseudomonadati</taxon>
        <taxon>Bacteroidota</taxon>
        <taxon>Flavobacteriia</taxon>
        <taxon>Flavobacteriales</taxon>
        <taxon>Flavobacteriaceae</taxon>
        <taxon>Croceitalea</taxon>
    </lineage>
</organism>
<evidence type="ECO:0000313" key="3">
    <source>
        <dbReference type="Proteomes" id="UP001255246"/>
    </source>
</evidence>
<dbReference type="RefSeq" id="WP_311352394.1">
    <property type="nucleotide sequence ID" value="NZ_JAVRHR010000003.1"/>
</dbReference>
<gene>
    <name evidence="2" type="ORF">RM706_13410</name>
</gene>
<reference evidence="2 3" key="1">
    <citation type="submission" date="2023-09" db="EMBL/GenBank/DDBJ databases">
        <authorList>
            <person name="Rey-Velasco X."/>
        </authorList>
    </citation>
    <scope>NUCLEOTIDE SEQUENCE [LARGE SCALE GENOMIC DNA]</scope>
    <source>
        <strain evidence="2 3">F388</strain>
    </source>
</reference>
<sequence>MKYLINLTSYTGKKLSWIQNFLSALFGTVIIALIDHIKSGIETNIFVFYLVNIFFLISGLITVTGLMDRYGYYLAEFKGDGGSGDFRNFYADRQNIRDKVYQLLFYVFLIGSMVMLGLTIYQDLNTPDKIQKIGIAIDRTEKKTELILNKSEEIRLLIDQKKDLGDSISSLNVIIKKQTSVIDSLKGIK</sequence>
<comment type="caution">
    <text evidence="2">The sequence shown here is derived from an EMBL/GenBank/DDBJ whole genome shotgun (WGS) entry which is preliminary data.</text>
</comment>
<dbReference type="EMBL" id="JAVRHR010000003">
    <property type="protein sequence ID" value="MDT0608040.1"/>
    <property type="molecule type" value="Genomic_DNA"/>
</dbReference>
<dbReference type="Proteomes" id="UP001255246">
    <property type="component" value="Unassembled WGS sequence"/>
</dbReference>
<proteinExistence type="predicted"/>
<accession>A0ABU3ADR5</accession>
<keyword evidence="1" id="KW-1133">Transmembrane helix</keyword>
<keyword evidence="3" id="KW-1185">Reference proteome</keyword>
<feature type="transmembrane region" description="Helical" evidence="1">
    <location>
        <begin position="15"/>
        <end position="34"/>
    </location>
</feature>
<keyword evidence="1" id="KW-0472">Membrane</keyword>
<feature type="transmembrane region" description="Helical" evidence="1">
    <location>
        <begin position="46"/>
        <end position="67"/>
    </location>
</feature>
<evidence type="ECO:0000256" key="1">
    <source>
        <dbReference type="SAM" id="Phobius"/>
    </source>
</evidence>
<evidence type="ECO:0000313" key="2">
    <source>
        <dbReference type="EMBL" id="MDT0608040.1"/>
    </source>
</evidence>
<feature type="transmembrane region" description="Helical" evidence="1">
    <location>
        <begin position="103"/>
        <end position="121"/>
    </location>
</feature>